<dbReference type="Proteomes" id="UP001232148">
    <property type="component" value="Unassembled WGS sequence"/>
</dbReference>
<evidence type="ECO:0000313" key="2">
    <source>
        <dbReference type="EMBL" id="KAK2028681.1"/>
    </source>
</evidence>
<protein>
    <submittedName>
        <fullName evidence="2">Uncharacterized protein</fullName>
    </submittedName>
</protein>
<accession>A0AAD9HGH6</accession>
<gene>
    <name evidence="2" type="ORF">LX32DRAFT_387925</name>
</gene>
<evidence type="ECO:0000256" key="1">
    <source>
        <dbReference type="SAM" id="MobiDB-lite"/>
    </source>
</evidence>
<dbReference type="AlphaFoldDB" id="A0AAD9HGH6"/>
<evidence type="ECO:0000313" key="3">
    <source>
        <dbReference type="Proteomes" id="UP001232148"/>
    </source>
</evidence>
<feature type="region of interest" description="Disordered" evidence="1">
    <location>
        <begin position="86"/>
        <end position="111"/>
    </location>
</feature>
<comment type="caution">
    <text evidence="2">The sequence shown here is derived from an EMBL/GenBank/DDBJ whole genome shotgun (WGS) entry which is preliminary data.</text>
</comment>
<feature type="compositionally biased region" description="Low complexity" evidence="1">
    <location>
        <begin position="93"/>
        <end position="106"/>
    </location>
</feature>
<reference evidence="2" key="1">
    <citation type="submission" date="2021-06" db="EMBL/GenBank/DDBJ databases">
        <title>Comparative genomics, transcriptomics and evolutionary studies reveal genomic signatures of adaptation to plant cell wall in hemibiotrophic fungi.</title>
        <authorList>
            <consortium name="DOE Joint Genome Institute"/>
            <person name="Baroncelli R."/>
            <person name="Diaz J.F."/>
            <person name="Benocci T."/>
            <person name="Peng M."/>
            <person name="Battaglia E."/>
            <person name="Haridas S."/>
            <person name="Andreopoulos W."/>
            <person name="Labutti K."/>
            <person name="Pangilinan J."/>
            <person name="Floch G.L."/>
            <person name="Makela M.R."/>
            <person name="Henrissat B."/>
            <person name="Grigoriev I.V."/>
            <person name="Crouch J.A."/>
            <person name="De Vries R.P."/>
            <person name="Sukno S.A."/>
            <person name="Thon M.R."/>
        </authorList>
    </citation>
    <scope>NUCLEOTIDE SEQUENCE</scope>
    <source>
        <strain evidence="2">MAFF235873</strain>
    </source>
</reference>
<proteinExistence type="predicted"/>
<organism evidence="2 3">
    <name type="scientific">Colletotrichum zoysiae</name>
    <dbReference type="NCBI Taxonomy" id="1216348"/>
    <lineage>
        <taxon>Eukaryota</taxon>
        <taxon>Fungi</taxon>
        <taxon>Dikarya</taxon>
        <taxon>Ascomycota</taxon>
        <taxon>Pezizomycotina</taxon>
        <taxon>Sordariomycetes</taxon>
        <taxon>Hypocreomycetidae</taxon>
        <taxon>Glomerellales</taxon>
        <taxon>Glomerellaceae</taxon>
        <taxon>Colletotrichum</taxon>
        <taxon>Colletotrichum graminicola species complex</taxon>
    </lineage>
</organism>
<name>A0AAD9HGH6_9PEZI</name>
<keyword evidence="3" id="KW-1185">Reference proteome</keyword>
<dbReference type="EMBL" id="MU842874">
    <property type="protein sequence ID" value="KAK2028681.1"/>
    <property type="molecule type" value="Genomic_DNA"/>
</dbReference>
<sequence>MLVYVFSRSHSSRLYRDRSCPGLLPFIGGRFRLRYPACPNYRLGSSLAYHHGHVPQMRILGSQICFLVFLRRGHFRDPNPAQLQEAMPTTRCSSSQTPRVSPSSTSLGHYQLTSSNTPQLRIMPHRMKMADGTTPACGSISAKEKATRMDVYTIR</sequence>